<dbReference type="Gene3D" id="3.30.450.20">
    <property type="entry name" value="PAS domain"/>
    <property type="match status" value="2"/>
</dbReference>
<dbReference type="PROSITE" id="PS50122">
    <property type="entry name" value="CHEB"/>
    <property type="match status" value="1"/>
</dbReference>
<keyword evidence="7" id="KW-0597">Phosphoprotein</keyword>
<sequence length="1169" mass="129958">MDNDNGLKGLEAGVIPVCAIGASAGGLAPLQDLFNNLAPDLGLAYVVVVHLAPEQPSELASILGGFTTMPVQQVKGSTKLEPNRVYVIPPDRALSIDGNELSPAPFKEPHGKRAPIDMLLNSIASGRGDGMAVILSGTGSDGALGVRAIKEAGGIILVQDPEEAEYGMMPRGAITTGGADFIGPASRIAERIGELARGETELKRQATENADEVVPRILGLLHNRTGHDFSGYKRNTMLRRMARRLQVTRCSSLNEYLVYLRETPAETQALLQDLLISVTHFFRDPEAFDALAEQAITPLFDNVGEEGIRVWVVGCATGEEAYSIAILLLEEAERRRIRVPIQIFATDLDEAALETAREGRYPATIEANVSEGRLRRFFDKDGSVYSVKSEVRELIIFAVHDVLKDPPFMRLHLISCRNLLIYLERQMQRLACSIFHYALMPQGCLFLGSAESIDSVPELFTPVRQKERIYRPRIGTAVALPQLQRSADHLSYRYGLHEEPGLAFRGRAERDQRIGKMHLAALEEEAPPSVLVDEMRNVQHLSPRAGYFMGPPGGPFSADLSTLVRPELRMDVAMALRRALEHGESMLTAPVAVGFNGTKRRVAIHAVPVREETDTHAGPPQALVFFLDGGPIEEMPAESPTETADEEKIRRLREDLRAAEERLAASQKEQEDTIQELRIANEELQSTNEEYRSASEELETSKEELQSMNEELQTVNSELKSKLESISQAHSDLRNLAAATEIGTLFLDPQLRIRMTTPPVAGLFNVTEADAGRLLSDFTHQLRYKGLIRDAEQVLSDLTSVEREVQSDDGRWFAARLRPYRTVDNRIDGVVVTFVDITERRKALEIMRKSEERFRALTEASSDVIYQMSPDWSEMRQLSGGGFLADTPGPITNWLDKYIPAEDQPEVMAAIRDAIRTKSVFELEHRVRRSDGTVGWTFSRAVPIVRDGEISEWFGAASDETDRKMLEEQQQLLIRELNHRVRNMLAVVQSLAEQTWRTAETEEDFLERFRQRLRAYSETHSLLTRSNWEGASLEDLVREVGSTFCEEGTTVGIDGPTVMLTPDAATTLAMALHELGTNALKYGAWSQPGGHVNITWRFESEPAGGDRLHLEWGEQGGPSVSPPERRGFGSEVLKGALAYEFGGTVNLDYRPEGLLCTMDLPLDHKLFRG</sequence>
<evidence type="ECO:0000259" key="22">
    <source>
        <dbReference type="PROSITE" id="PS50122"/>
    </source>
</evidence>
<dbReference type="SUPFAM" id="SSF53335">
    <property type="entry name" value="S-adenosyl-L-methionine-dependent methyltransferases"/>
    <property type="match status" value="1"/>
</dbReference>
<dbReference type="PRINTS" id="PR00996">
    <property type="entry name" value="CHERMTFRASE"/>
</dbReference>
<evidence type="ECO:0000256" key="16">
    <source>
        <dbReference type="ARBA" id="ARBA00022840"/>
    </source>
</evidence>
<dbReference type="Gene3D" id="3.40.50.150">
    <property type="entry name" value="Vaccinia Virus protein VP39"/>
    <property type="match status" value="1"/>
</dbReference>
<dbReference type="SMART" id="SM00138">
    <property type="entry name" value="MeTrc"/>
    <property type="match status" value="1"/>
</dbReference>
<reference evidence="24 25" key="1">
    <citation type="submission" date="2018-08" db="EMBL/GenBank/DDBJ databases">
        <title>Genomic Encyclopedia of Archaeal and Bacterial Type Strains, Phase II (KMG-II): from individual species to whole genera.</title>
        <authorList>
            <person name="Goeker M."/>
        </authorList>
    </citation>
    <scope>NUCLEOTIDE SEQUENCE [LARGE SCALE GENOMIC DNA]</scope>
    <source>
        <strain evidence="24 25">DSM 5002</strain>
    </source>
</reference>
<dbReference type="InterPro" id="IPR022641">
    <property type="entry name" value="CheR_N"/>
</dbReference>
<dbReference type="SUPFAM" id="SSF47757">
    <property type="entry name" value="Chemotaxis receptor methyltransferase CheR, N-terminal domain"/>
    <property type="match status" value="1"/>
</dbReference>
<dbReference type="RefSeq" id="WP_119061995.1">
    <property type="nucleotide sequence ID" value="NZ_QXDF01000002.1"/>
</dbReference>
<keyword evidence="20" id="KW-0175">Coiled coil</keyword>
<evidence type="ECO:0000256" key="20">
    <source>
        <dbReference type="SAM" id="Coils"/>
    </source>
</evidence>
<keyword evidence="6" id="KW-0600">Photoreceptor protein</keyword>
<dbReference type="GO" id="GO:0005524">
    <property type="term" value="F:ATP binding"/>
    <property type="evidence" value="ECO:0007669"/>
    <property type="project" value="UniProtKB-KW"/>
</dbReference>
<keyword evidence="15" id="KW-0418">Kinase</keyword>
<dbReference type="InterPro" id="IPR000014">
    <property type="entry name" value="PAS"/>
</dbReference>
<dbReference type="PROSITE" id="PS50123">
    <property type="entry name" value="CHER"/>
    <property type="match status" value="1"/>
</dbReference>
<keyword evidence="12" id="KW-0808">Transferase</keyword>
<dbReference type="GO" id="GO:0005737">
    <property type="term" value="C:cytoplasm"/>
    <property type="evidence" value="ECO:0007669"/>
    <property type="project" value="InterPro"/>
</dbReference>
<dbReference type="PROSITE" id="PS50113">
    <property type="entry name" value="PAC"/>
    <property type="match status" value="2"/>
</dbReference>
<accession>A0A397PK32</accession>
<dbReference type="Pfam" id="PF01339">
    <property type="entry name" value="CheB_methylest"/>
    <property type="match status" value="1"/>
</dbReference>
<dbReference type="EMBL" id="QXDF01000002">
    <property type="protein sequence ID" value="RIA47625.1"/>
    <property type="molecule type" value="Genomic_DNA"/>
</dbReference>
<dbReference type="SMART" id="SM00086">
    <property type="entry name" value="PAC"/>
    <property type="match status" value="2"/>
</dbReference>
<comment type="catalytic activity">
    <reaction evidence="1">
        <text>ATP + protein L-histidine = ADP + protein N-phospho-L-histidine.</text>
        <dbReference type="EC" id="2.7.13.3"/>
    </reaction>
</comment>
<feature type="active site" evidence="19">
    <location>
        <position position="141"/>
    </location>
</feature>
<dbReference type="InterPro" id="IPR000673">
    <property type="entry name" value="Sig_transdc_resp-reg_Me-estase"/>
</dbReference>
<dbReference type="InterPro" id="IPR036804">
    <property type="entry name" value="CheR_N_sf"/>
</dbReference>
<keyword evidence="25" id="KW-1185">Reference proteome</keyword>
<keyword evidence="19" id="KW-0145">Chemotaxis</keyword>
<feature type="domain" description="CheR-type methyltransferase" evidence="23">
    <location>
        <begin position="202"/>
        <end position="453"/>
    </location>
</feature>
<evidence type="ECO:0000259" key="21">
    <source>
        <dbReference type="PROSITE" id="PS50113"/>
    </source>
</evidence>
<dbReference type="Gene3D" id="1.10.155.10">
    <property type="entry name" value="Chemotaxis receptor methyltransferase CheR, N-terminal domain"/>
    <property type="match status" value="1"/>
</dbReference>
<evidence type="ECO:0000256" key="3">
    <source>
        <dbReference type="ARBA" id="ARBA00012438"/>
    </source>
</evidence>
<evidence type="ECO:0000256" key="15">
    <source>
        <dbReference type="ARBA" id="ARBA00022777"/>
    </source>
</evidence>
<dbReference type="Pfam" id="PF01739">
    <property type="entry name" value="CheR"/>
    <property type="match status" value="1"/>
</dbReference>
<dbReference type="EC" id="2.1.1.80" evidence="4"/>
<gene>
    <name evidence="24" type="ORF">BXY53_2185</name>
</gene>
<feature type="coiled-coil region" evidence="20">
    <location>
        <begin position="642"/>
        <end position="736"/>
    </location>
</feature>
<dbReference type="AlphaFoldDB" id="A0A397PK32"/>
<keyword evidence="11" id="KW-0288">FMN</keyword>
<evidence type="ECO:0000256" key="12">
    <source>
        <dbReference type="ARBA" id="ARBA00022679"/>
    </source>
</evidence>
<feature type="active site" evidence="19">
    <location>
        <position position="50"/>
    </location>
</feature>
<dbReference type="CDD" id="cd16434">
    <property type="entry name" value="CheB-CheR_fusion"/>
    <property type="match status" value="1"/>
</dbReference>
<evidence type="ECO:0000256" key="2">
    <source>
        <dbReference type="ARBA" id="ARBA00001541"/>
    </source>
</evidence>
<dbReference type="GO" id="GO:0004673">
    <property type="term" value="F:protein histidine kinase activity"/>
    <property type="evidence" value="ECO:0007669"/>
    <property type="project" value="UniProtKB-EC"/>
</dbReference>
<dbReference type="InterPro" id="IPR013655">
    <property type="entry name" value="PAS_fold_3"/>
</dbReference>
<dbReference type="InterPro" id="IPR035909">
    <property type="entry name" value="CheB_C"/>
</dbReference>
<evidence type="ECO:0000256" key="19">
    <source>
        <dbReference type="PROSITE-ProRule" id="PRU00050"/>
    </source>
</evidence>
<dbReference type="GO" id="GO:0008984">
    <property type="term" value="F:protein-glutamate methylesterase activity"/>
    <property type="evidence" value="ECO:0007669"/>
    <property type="project" value="InterPro"/>
</dbReference>
<evidence type="ECO:0000256" key="4">
    <source>
        <dbReference type="ARBA" id="ARBA00012534"/>
    </source>
</evidence>
<keyword evidence="19" id="KW-0378">Hydrolase</keyword>
<evidence type="ECO:0000256" key="9">
    <source>
        <dbReference type="ARBA" id="ARBA00022606"/>
    </source>
</evidence>
<dbReference type="GO" id="GO:0032259">
    <property type="term" value="P:methylation"/>
    <property type="evidence" value="ECO:0007669"/>
    <property type="project" value="UniProtKB-KW"/>
</dbReference>
<keyword evidence="10" id="KW-0285">Flavoprotein</keyword>
<dbReference type="InterPro" id="IPR035965">
    <property type="entry name" value="PAS-like_dom_sf"/>
</dbReference>
<evidence type="ECO:0000256" key="14">
    <source>
        <dbReference type="ARBA" id="ARBA00022741"/>
    </source>
</evidence>
<dbReference type="InterPro" id="IPR022642">
    <property type="entry name" value="CheR_C"/>
</dbReference>
<dbReference type="GO" id="GO:0000156">
    <property type="term" value="F:phosphorelay response regulator activity"/>
    <property type="evidence" value="ECO:0007669"/>
    <property type="project" value="InterPro"/>
</dbReference>
<dbReference type="SUPFAM" id="SSF55785">
    <property type="entry name" value="PYP-like sensor domain (PAS domain)"/>
    <property type="match status" value="2"/>
</dbReference>
<dbReference type="InterPro" id="IPR001610">
    <property type="entry name" value="PAC"/>
</dbReference>
<keyword evidence="16" id="KW-0067">ATP-binding</keyword>
<dbReference type="EC" id="2.7.13.3" evidence="3"/>
<dbReference type="PANTHER" id="PTHR24422:SF27">
    <property type="entry name" value="PROTEIN-GLUTAMATE O-METHYLTRANSFERASE"/>
    <property type="match status" value="1"/>
</dbReference>
<dbReference type="Proteomes" id="UP000266273">
    <property type="component" value="Unassembled WGS sequence"/>
</dbReference>
<keyword evidence="18" id="KW-0675">Receptor</keyword>
<dbReference type="InterPro" id="IPR000780">
    <property type="entry name" value="CheR_MeTrfase"/>
</dbReference>
<evidence type="ECO:0000256" key="11">
    <source>
        <dbReference type="ARBA" id="ARBA00022643"/>
    </source>
</evidence>
<evidence type="ECO:0000313" key="25">
    <source>
        <dbReference type="Proteomes" id="UP000266273"/>
    </source>
</evidence>
<evidence type="ECO:0000256" key="6">
    <source>
        <dbReference type="ARBA" id="ARBA00022543"/>
    </source>
</evidence>
<evidence type="ECO:0000256" key="5">
    <source>
        <dbReference type="ARBA" id="ARBA00021740"/>
    </source>
</evidence>
<keyword evidence="14" id="KW-0547">Nucleotide-binding</keyword>
<evidence type="ECO:0000256" key="10">
    <source>
        <dbReference type="ARBA" id="ARBA00022630"/>
    </source>
</evidence>
<evidence type="ECO:0000259" key="23">
    <source>
        <dbReference type="PROSITE" id="PS50123"/>
    </source>
</evidence>
<keyword evidence="9" id="KW-0716">Sensory transduction</keyword>
<dbReference type="OrthoDB" id="9764438at2"/>
<dbReference type="Pfam" id="PF13596">
    <property type="entry name" value="PAS_10"/>
    <property type="match status" value="1"/>
</dbReference>
<feature type="domain" description="CheB-type methylesterase" evidence="22">
    <location>
        <begin position="19"/>
        <end position="199"/>
    </location>
</feature>
<feature type="domain" description="PAC" evidence="21">
    <location>
        <begin position="799"/>
        <end position="849"/>
    </location>
</feature>
<evidence type="ECO:0000313" key="24">
    <source>
        <dbReference type="EMBL" id="RIA47625.1"/>
    </source>
</evidence>
<dbReference type="InterPro" id="IPR011102">
    <property type="entry name" value="Sig_transdc_His_kinase_HWE"/>
</dbReference>
<dbReference type="Pfam" id="PF07536">
    <property type="entry name" value="HWE_HK"/>
    <property type="match status" value="1"/>
</dbReference>
<evidence type="ECO:0000256" key="8">
    <source>
        <dbReference type="ARBA" id="ARBA00022603"/>
    </source>
</evidence>
<organism evidence="24 25">
    <name type="scientific">Dichotomicrobium thermohalophilum</name>
    <dbReference type="NCBI Taxonomy" id="933063"/>
    <lineage>
        <taxon>Bacteria</taxon>
        <taxon>Pseudomonadati</taxon>
        <taxon>Pseudomonadota</taxon>
        <taxon>Alphaproteobacteria</taxon>
        <taxon>Hyphomicrobiales</taxon>
        <taxon>Hyphomicrobiaceae</taxon>
        <taxon>Dichotomicrobium</taxon>
    </lineage>
</organism>
<keyword evidence="17" id="KW-0157">Chromophore</keyword>
<dbReference type="Pfam" id="PF03705">
    <property type="entry name" value="CheR_N"/>
    <property type="match status" value="1"/>
</dbReference>
<evidence type="ECO:0000256" key="18">
    <source>
        <dbReference type="ARBA" id="ARBA00023170"/>
    </source>
</evidence>
<feature type="active site" evidence="19">
    <location>
        <position position="23"/>
    </location>
</feature>
<dbReference type="SUPFAM" id="SSF52738">
    <property type="entry name" value="Methylesterase CheB, C-terminal domain"/>
    <property type="match status" value="1"/>
</dbReference>
<keyword evidence="8" id="KW-0489">Methyltransferase</keyword>
<dbReference type="InterPro" id="IPR000700">
    <property type="entry name" value="PAS-assoc_C"/>
</dbReference>
<evidence type="ECO:0000256" key="17">
    <source>
        <dbReference type="ARBA" id="ARBA00022991"/>
    </source>
</evidence>
<keyword evidence="13" id="KW-0949">S-adenosyl-L-methionine</keyword>
<dbReference type="SMART" id="SM00911">
    <property type="entry name" value="HWE_HK"/>
    <property type="match status" value="1"/>
</dbReference>
<dbReference type="InterPro" id="IPR050903">
    <property type="entry name" value="Bact_Chemotaxis_MeTrfase"/>
</dbReference>
<evidence type="ECO:0000256" key="7">
    <source>
        <dbReference type="ARBA" id="ARBA00022553"/>
    </source>
</evidence>
<proteinExistence type="predicted"/>
<evidence type="ECO:0000256" key="1">
    <source>
        <dbReference type="ARBA" id="ARBA00000085"/>
    </source>
</evidence>
<dbReference type="PANTHER" id="PTHR24422">
    <property type="entry name" value="CHEMOTAXIS PROTEIN METHYLTRANSFERASE"/>
    <property type="match status" value="1"/>
</dbReference>
<feature type="domain" description="PAC" evidence="21">
    <location>
        <begin position="921"/>
        <end position="972"/>
    </location>
</feature>
<name>A0A397PK32_9HYPH</name>
<dbReference type="CDD" id="cd00130">
    <property type="entry name" value="PAS"/>
    <property type="match status" value="2"/>
</dbReference>
<dbReference type="InterPro" id="IPR036890">
    <property type="entry name" value="HATPase_C_sf"/>
</dbReference>
<dbReference type="GO" id="GO:0009881">
    <property type="term" value="F:photoreceptor activity"/>
    <property type="evidence" value="ECO:0007669"/>
    <property type="project" value="UniProtKB-KW"/>
</dbReference>
<dbReference type="Gene3D" id="3.30.565.10">
    <property type="entry name" value="Histidine kinase-like ATPase, C-terminal domain"/>
    <property type="match status" value="1"/>
</dbReference>
<comment type="catalytic activity">
    <reaction evidence="2">
        <text>L-glutamyl-[protein] + S-adenosyl-L-methionine = [protein]-L-glutamate 5-O-methyl ester + S-adenosyl-L-homocysteine</text>
        <dbReference type="Rhea" id="RHEA:24452"/>
        <dbReference type="Rhea" id="RHEA-COMP:10208"/>
        <dbReference type="Rhea" id="RHEA-COMP:10311"/>
        <dbReference type="ChEBI" id="CHEBI:29973"/>
        <dbReference type="ChEBI" id="CHEBI:57856"/>
        <dbReference type="ChEBI" id="CHEBI:59789"/>
        <dbReference type="ChEBI" id="CHEBI:82795"/>
        <dbReference type="EC" id="2.1.1.80"/>
    </reaction>
</comment>
<dbReference type="InterPro" id="IPR029063">
    <property type="entry name" value="SAM-dependent_MTases_sf"/>
</dbReference>
<dbReference type="Gene3D" id="3.40.50.180">
    <property type="entry name" value="Methylesterase CheB, C-terminal domain"/>
    <property type="match status" value="1"/>
</dbReference>
<dbReference type="GO" id="GO:0006935">
    <property type="term" value="P:chemotaxis"/>
    <property type="evidence" value="ECO:0007669"/>
    <property type="project" value="UniProtKB-UniRule"/>
</dbReference>
<dbReference type="GO" id="GO:0008983">
    <property type="term" value="F:protein-glutamate O-methyltransferase activity"/>
    <property type="evidence" value="ECO:0007669"/>
    <property type="project" value="UniProtKB-EC"/>
</dbReference>
<evidence type="ECO:0000256" key="13">
    <source>
        <dbReference type="ARBA" id="ARBA00022691"/>
    </source>
</evidence>
<protein>
    <recommendedName>
        <fullName evidence="5">Blue-light-activated histidine kinase</fullName>
        <ecNumber evidence="4">2.1.1.80</ecNumber>
        <ecNumber evidence="3">2.7.13.3</ecNumber>
    </recommendedName>
</protein>
<comment type="caution">
    <text evidence="24">The sequence shown here is derived from an EMBL/GenBank/DDBJ whole genome shotgun (WGS) entry which is preliminary data.</text>
</comment>
<dbReference type="Pfam" id="PF08447">
    <property type="entry name" value="PAS_3"/>
    <property type="match status" value="1"/>
</dbReference>